<evidence type="ECO:0000256" key="10">
    <source>
        <dbReference type="ARBA" id="ARBA00023136"/>
    </source>
</evidence>
<sequence>MSLRTRLILLSSLFLTLTVVAVTSMSLLTLERETRNTVHAELNTQVNLLLFELATVGVPPPALSTALRADDGIPAAQIYRDGQLIWNGGSADRRVPQPLDARFLAETEMERSCMCARWNVYSVRQGHWVIQVGRPSSEQSLMIRRYLGSAALINVFCVLVFGVLMIRSMRRIMWPLTALAERVRRLDATDPIPCLREPGEVGVLARALNDSVRELRTVRTTETQFLADASHELRTPVTALLVVLEHAAKRSRSEAEVRQALDQALRSASHLKRLTTDLLTLTKSRSAPAQLHLDLLDLANEVIDRLMPLACERRLDLDIDGEATPFQGDPVLISRMIENLVANAIKFTDEGGIRVRVHPVNEHAELSVTDDGIGFPAGQLRELQQPFRRGDTEGREGFGLGLAVVRSVAEAHGGELAVESRIGHGARVTVRLPLPCLNGA</sequence>
<reference evidence="14" key="2">
    <citation type="submission" date="2020-09" db="EMBL/GenBank/DDBJ databases">
        <authorList>
            <person name="Sun Q."/>
            <person name="Ohkuma M."/>
        </authorList>
    </citation>
    <scope>NUCLEOTIDE SEQUENCE</scope>
    <source>
        <strain evidence="14">JCM 14371</strain>
    </source>
</reference>
<dbReference type="InterPro" id="IPR036097">
    <property type="entry name" value="HisK_dim/P_sf"/>
</dbReference>
<evidence type="ECO:0000313" key="14">
    <source>
        <dbReference type="EMBL" id="GGJ87047.1"/>
    </source>
</evidence>
<evidence type="ECO:0000256" key="11">
    <source>
        <dbReference type="SAM" id="Phobius"/>
    </source>
</evidence>
<dbReference type="InterPro" id="IPR003661">
    <property type="entry name" value="HisK_dim/P_dom"/>
</dbReference>
<feature type="domain" description="Histidine kinase" evidence="12">
    <location>
        <begin position="228"/>
        <end position="436"/>
    </location>
</feature>
<dbReference type="Pfam" id="PF02518">
    <property type="entry name" value="HATPase_c"/>
    <property type="match status" value="1"/>
</dbReference>
<comment type="subcellular location">
    <subcellularLocation>
        <location evidence="2">Membrane</location>
    </subcellularLocation>
</comment>
<keyword evidence="10 11" id="KW-0472">Membrane</keyword>
<dbReference type="CDD" id="cd00075">
    <property type="entry name" value="HATPase"/>
    <property type="match status" value="1"/>
</dbReference>
<dbReference type="Proteomes" id="UP000635726">
    <property type="component" value="Unassembled WGS sequence"/>
</dbReference>
<evidence type="ECO:0000256" key="8">
    <source>
        <dbReference type="ARBA" id="ARBA00022989"/>
    </source>
</evidence>
<accession>A0A917PQ70</accession>
<evidence type="ECO:0000256" key="3">
    <source>
        <dbReference type="ARBA" id="ARBA00012438"/>
    </source>
</evidence>
<keyword evidence="9" id="KW-0902">Two-component regulatory system</keyword>
<evidence type="ECO:0000259" key="13">
    <source>
        <dbReference type="PROSITE" id="PS50885"/>
    </source>
</evidence>
<dbReference type="GO" id="GO:0005886">
    <property type="term" value="C:plasma membrane"/>
    <property type="evidence" value="ECO:0007669"/>
    <property type="project" value="TreeGrafter"/>
</dbReference>
<evidence type="ECO:0000256" key="4">
    <source>
        <dbReference type="ARBA" id="ARBA00022553"/>
    </source>
</evidence>
<keyword evidence="6 11" id="KW-0812">Transmembrane</keyword>
<evidence type="ECO:0000256" key="1">
    <source>
        <dbReference type="ARBA" id="ARBA00000085"/>
    </source>
</evidence>
<proteinExistence type="predicted"/>
<dbReference type="InterPro" id="IPR003660">
    <property type="entry name" value="HAMP_dom"/>
</dbReference>
<keyword evidence="7 14" id="KW-0418">Kinase</keyword>
<dbReference type="Gene3D" id="6.10.340.10">
    <property type="match status" value="1"/>
</dbReference>
<evidence type="ECO:0000256" key="6">
    <source>
        <dbReference type="ARBA" id="ARBA00022692"/>
    </source>
</evidence>
<keyword evidence="4" id="KW-0597">Phosphoprotein</keyword>
<comment type="catalytic activity">
    <reaction evidence="1">
        <text>ATP + protein L-histidine = ADP + protein N-phospho-L-histidine.</text>
        <dbReference type="EC" id="2.7.13.3"/>
    </reaction>
</comment>
<dbReference type="AlphaFoldDB" id="A0A917PQ70"/>
<evidence type="ECO:0000256" key="9">
    <source>
        <dbReference type="ARBA" id="ARBA00023012"/>
    </source>
</evidence>
<dbReference type="PROSITE" id="PS50885">
    <property type="entry name" value="HAMP"/>
    <property type="match status" value="1"/>
</dbReference>
<dbReference type="SMART" id="SM00387">
    <property type="entry name" value="HATPase_c"/>
    <property type="match status" value="1"/>
</dbReference>
<dbReference type="CDD" id="cd00082">
    <property type="entry name" value="HisKA"/>
    <property type="match status" value="1"/>
</dbReference>
<dbReference type="InterPro" id="IPR003594">
    <property type="entry name" value="HATPase_dom"/>
</dbReference>
<feature type="domain" description="HAMP" evidence="13">
    <location>
        <begin position="170"/>
        <end position="220"/>
    </location>
</feature>
<evidence type="ECO:0000256" key="5">
    <source>
        <dbReference type="ARBA" id="ARBA00022679"/>
    </source>
</evidence>
<keyword evidence="15" id="KW-1185">Reference proteome</keyword>
<organism evidence="14 15">
    <name type="scientific">Deinococcus aquiradiocola</name>
    <dbReference type="NCBI Taxonomy" id="393059"/>
    <lineage>
        <taxon>Bacteria</taxon>
        <taxon>Thermotogati</taxon>
        <taxon>Deinococcota</taxon>
        <taxon>Deinococci</taxon>
        <taxon>Deinococcales</taxon>
        <taxon>Deinococcaceae</taxon>
        <taxon>Deinococcus</taxon>
    </lineage>
</organism>
<gene>
    <name evidence="14" type="ORF">GCM10008939_33840</name>
</gene>
<dbReference type="Gene3D" id="1.10.287.130">
    <property type="match status" value="1"/>
</dbReference>
<dbReference type="EC" id="2.7.13.3" evidence="3"/>
<evidence type="ECO:0000256" key="7">
    <source>
        <dbReference type="ARBA" id="ARBA00022777"/>
    </source>
</evidence>
<dbReference type="EMBL" id="BMOE01000017">
    <property type="protein sequence ID" value="GGJ87047.1"/>
    <property type="molecule type" value="Genomic_DNA"/>
</dbReference>
<dbReference type="Pfam" id="PF00512">
    <property type="entry name" value="HisKA"/>
    <property type="match status" value="1"/>
</dbReference>
<dbReference type="SUPFAM" id="SSF47384">
    <property type="entry name" value="Homodimeric domain of signal transducing histidine kinase"/>
    <property type="match status" value="1"/>
</dbReference>
<dbReference type="InterPro" id="IPR050428">
    <property type="entry name" value="TCS_sensor_his_kinase"/>
</dbReference>
<dbReference type="InterPro" id="IPR005467">
    <property type="entry name" value="His_kinase_dom"/>
</dbReference>
<dbReference type="InterPro" id="IPR004358">
    <property type="entry name" value="Sig_transdc_His_kin-like_C"/>
</dbReference>
<evidence type="ECO:0000259" key="12">
    <source>
        <dbReference type="PROSITE" id="PS50109"/>
    </source>
</evidence>
<feature type="transmembrane region" description="Helical" evidence="11">
    <location>
        <begin position="146"/>
        <end position="166"/>
    </location>
</feature>
<keyword evidence="8 11" id="KW-1133">Transmembrane helix</keyword>
<dbReference type="SMART" id="SM00388">
    <property type="entry name" value="HisKA"/>
    <property type="match status" value="1"/>
</dbReference>
<dbReference type="Gene3D" id="3.30.565.10">
    <property type="entry name" value="Histidine kinase-like ATPase, C-terminal domain"/>
    <property type="match status" value="1"/>
</dbReference>
<dbReference type="PANTHER" id="PTHR45436:SF5">
    <property type="entry name" value="SENSOR HISTIDINE KINASE TRCS"/>
    <property type="match status" value="1"/>
</dbReference>
<dbReference type="InterPro" id="IPR036890">
    <property type="entry name" value="HATPase_C_sf"/>
</dbReference>
<reference evidence="14" key="1">
    <citation type="journal article" date="2014" name="Int. J. Syst. Evol. Microbiol.">
        <title>Complete genome sequence of Corynebacterium casei LMG S-19264T (=DSM 44701T), isolated from a smear-ripened cheese.</title>
        <authorList>
            <consortium name="US DOE Joint Genome Institute (JGI-PGF)"/>
            <person name="Walter F."/>
            <person name="Albersmeier A."/>
            <person name="Kalinowski J."/>
            <person name="Ruckert C."/>
        </authorList>
    </citation>
    <scope>NUCLEOTIDE SEQUENCE</scope>
    <source>
        <strain evidence="14">JCM 14371</strain>
    </source>
</reference>
<dbReference type="RefSeq" id="WP_188964489.1">
    <property type="nucleotide sequence ID" value="NZ_BMOE01000017.1"/>
</dbReference>
<dbReference type="PRINTS" id="PR00344">
    <property type="entry name" value="BCTRLSENSOR"/>
</dbReference>
<evidence type="ECO:0000256" key="2">
    <source>
        <dbReference type="ARBA" id="ARBA00004370"/>
    </source>
</evidence>
<dbReference type="GO" id="GO:0000155">
    <property type="term" value="F:phosphorelay sensor kinase activity"/>
    <property type="evidence" value="ECO:0007669"/>
    <property type="project" value="InterPro"/>
</dbReference>
<dbReference type="PANTHER" id="PTHR45436">
    <property type="entry name" value="SENSOR HISTIDINE KINASE YKOH"/>
    <property type="match status" value="1"/>
</dbReference>
<evidence type="ECO:0000313" key="15">
    <source>
        <dbReference type="Proteomes" id="UP000635726"/>
    </source>
</evidence>
<dbReference type="SUPFAM" id="SSF55874">
    <property type="entry name" value="ATPase domain of HSP90 chaperone/DNA topoisomerase II/histidine kinase"/>
    <property type="match status" value="1"/>
</dbReference>
<comment type="caution">
    <text evidence="14">The sequence shown here is derived from an EMBL/GenBank/DDBJ whole genome shotgun (WGS) entry which is preliminary data.</text>
</comment>
<protein>
    <recommendedName>
        <fullName evidence="3">histidine kinase</fullName>
        <ecNumber evidence="3">2.7.13.3</ecNumber>
    </recommendedName>
</protein>
<name>A0A917PQ70_9DEIO</name>
<keyword evidence="5" id="KW-0808">Transferase</keyword>
<dbReference type="PROSITE" id="PS50109">
    <property type="entry name" value="HIS_KIN"/>
    <property type="match status" value="1"/>
</dbReference>